<evidence type="ECO:0000256" key="2">
    <source>
        <dbReference type="ARBA" id="ARBA00023125"/>
    </source>
</evidence>
<dbReference type="SMART" id="SM00342">
    <property type="entry name" value="HTH_ARAC"/>
    <property type="match status" value="1"/>
</dbReference>
<dbReference type="InterPro" id="IPR009057">
    <property type="entry name" value="Homeodomain-like_sf"/>
</dbReference>
<dbReference type="GeneID" id="97221836"/>
<dbReference type="Gene3D" id="1.10.10.60">
    <property type="entry name" value="Homeodomain-like"/>
    <property type="match status" value="1"/>
</dbReference>
<dbReference type="InterPro" id="IPR018060">
    <property type="entry name" value="HTH_AraC"/>
</dbReference>
<reference evidence="5 6" key="1">
    <citation type="submission" date="2024-09" db="EMBL/GenBank/DDBJ databases">
        <title>Aeromonas strains Genome sequencing and assembly.</title>
        <authorList>
            <person name="Hu X."/>
            <person name="Tang B."/>
        </authorList>
    </citation>
    <scope>NUCLEOTIDE SEQUENCE [LARGE SCALE GENOMIC DNA]</scope>
    <source>
        <strain evidence="5 6">NB23SCDHY001</strain>
    </source>
</reference>
<dbReference type="PANTHER" id="PTHR11019">
    <property type="entry name" value="HTH-TYPE TRANSCRIPTIONAL REGULATOR NIMR"/>
    <property type="match status" value="1"/>
</dbReference>
<dbReference type="PROSITE" id="PS01124">
    <property type="entry name" value="HTH_ARAC_FAMILY_2"/>
    <property type="match status" value="1"/>
</dbReference>
<dbReference type="EMBL" id="JBGXBU010000009">
    <property type="protein sequence ID" value="MFM4894611.1"/>
    <property type="molecule type" value="Genomic_DNA"/>
</dbReference>
<dbReference type="SUPFAM" id="SSF51215">
    <property type="entry name" value="Regulatory protein AraC"/>
    <property type="match status" value="1"/>
</dbReference>
<comment type="caution">
    <text evidence="5">The sequence shown here is derived from an EMBL/GenBank/DDBJ whole genome shotgun (WGS) entry which is preliminary data.</text>
</comment>
<dbReference type="Pfam" id="PF12833">
    <property type="entry name" value="HTH_18"/>
    <property type="match status" value="1"/>
</dbReference>
<dbReference type="Pfam" id="PF02311">
    <property type="entry name" value="AraC_binding"/>
    <property type="match status" value="1"/>
</dbReference>
<dbReference type="Gene3D" id="2.60.120.10">
    <property type="entry name" value="Jelly Rolls"/>
    <property type="match status" value="1"/>
</dbReference>
<proteinExistence type="predicted"/>
<dbReference type="InterPro" id="IPR037923">
    <property type="entry name" value="HTH-like"/>
</dbReference>
<accession>A0ABW9GTX2</accession>
<keyword evidence="3" id="KW-0804">Transcription</keyword>
<keyword evidence="2" id="KW-0238">DNA-binding</keyword>
<dbReference type="InterPro" id="IPR003313">
    <property type="entry name" value="AraC-bd"/>
</dbReference>
<dbReference type="SUPFAM" id="SSF46689">
    <property type="entry name" value="Homeodomain-like"/>
    <property type="match status" value="1"/>
</dbReference>
<dbReference type="InterPro" id="IPR014710">
    <property type="entry name" value="RmlC-like_jellyroll"/>
</dbReference>
<dbReference type="Proteomes" id="UP001630969">
    <property type="component" value="Unassembled WGS sequence"/>
</dbReference>
<name>A0ABW9GTX2_9GAMM</name>
<organism evidence="5 6">
    <name type="scientific">Aeromonas bivalvium</name>
    <dbReference type="NCBI Taxonomy" id="440079"/>
    <lineage>
        <taxon>Bacteria</taxon>
        <taxon>Pseudomonadati</taxon>
        <taxon>Pseudomonadota</taxon>
        <taxon>Gammaproteobacteria</taxon>
        <taxon>Aeromonadales</taxon>
        <taxon>Aeromonadaceae</taxon>
        <taxon>Aeromonas</taxon>
    </lineage>
</organism>
<evidence type="ECO:0000313" key="6">
    <source>
        <dbReference type="Proteomes" id="UP001630969"/>
    </source>
</evidence>
<evidence type="ECO:0000313" key="5">
    <source>
        <dbReference type="EMBL" id="MFM4894611.1"/>
    </source>
</evidence>
<keyword evidence="6" id="KW-1185">Reference proteome</keyword>
<protein>
    <submittedName>
        <fullName evidence="5">Helix-turn-helix domain-containing protein</fullName>
    </submittedName>
</protein>
<evidence type="ECO:0000256" key="3">
    <source>
        <dbReference type="ARBA" id="ARBA00023163"/>
    </source>
</evidence>
<dbReference type="PANTHER" id="PTHR11019:SF159">
    <property type="entry name" value="TRANSCRIPTIONAL REGULATOR-RELATED"/>
    <property type="match status" value="1"/>
</dbReference>
<keyword evidence="1" id="KW-0805">Transcription regulation</keyword>
<dbReference type="RefSeq" id="WP_408748031.1">
    <property type="nucleotide sequence ID" value="NZ_JBGXBU010000009.1"/>
</dbReference>
<evidence type="ECO:0000259" key="4">
    <source>
        <dbReference type="PROSITE" id="PS01124"/>
    </source>
</evidence>
<sequence length="231" mass="25393">MIHLYQSYPEGHLTAPHGHDRPQYCYLHGGGGVISSRQQGCLLVAGQLCFLPQGQEHEFRVLRRSRLSLIYADRERGAPFGQLEVSPMVAGLFARLAQLEEAGGDGEPYLRVLGLELGRAPPLAGQQPCAAALDPRLLRVLDKVCQAPSIQPGLAELAAGCGASERTLNRLFVRQLGCTFRQWRQQVVMGRARQLQHQGLSHGRIAEILGYGDLSAFSHAFNRFLRSESVS</sequence>
<evidence type="ECO:0000256" key="1">
    <source>
        <dbReference type="ARBA" id="ARBA00023015"/>
    </source>
</evidence>
<feature type="domain" description="HTH araC/xylS-type" evidence="4">
    <location>
        <begin position="135"/>
        <end position="231"/>
    </location>
</feature>
<gene>
    <name evidence="5" type="ORF">ACEUDJ_17320</name>
</gene>